<feature type="domain" description="TonB-dependent receptor plug" evidence="5">
    <location>
        <begin position="138"/>
        <end position="236"/>
    </location>
</feature>
<evidence type="ECO:0000256" key="4">
    <source>
        <dbReference type="SAM" id="SignalP"/>
    </source>
</evidence>
<dbReference type="AlphaFoldDB" id="A0A923IWG9"/>
<evidence type="ECO:0000313" key="7">
    <source>
        <dbReference type="EMBL" id="MBB2147136.1"/>
    </source>
</evidence>
<dbReference type="Gene3D" id="2.60.40.1120">
    <property type="entry name" value="Carboxypeptidase-like, regulatory domain"/>
    <property type="match status" value="1"/>
</dbReference>
<accession>A0A923IWG9</accession>
<gene>
    <name evidence="7" type="ORF">GM921_16650</name>
</gene>
<dbReference type="RefSeq" id="WP_182923760.1">
    <property type="nucleotide sequence ID" value="NZ_WNXD01000002.1"/>
</dbReference>
<dbReference type="InterPro" id="IPR012910">
    <property type="entry name" value="Plug_dom"/>
</dbReference>
<dbReference type="InterPro" id="IPR036942">
    <property type="entry name" value="Beta-barrel_TonB_sf"/>
</dbReference>
<organism evidence="7 8">
    <name type="scientific">Pedobacter planticolens</name>
    <dbReference type="NCBI Taxonomy" id="2679964"/>
    <lineage>
        <taxon>Bacteria</taxon>
        <taxon>Pseudomonadati</taxon>
        <taxon>Bacteroidota</taxon>
        <taxon>Sphingobacteriia</taxon>
        <taxon>Sphingobacteriales</taxon>
        <taxon>Sphingobacteriaceae</taxon>
        <taxon>Pedobacter</taxon>
    </lineage>
</organism>
<name>A0A923IWG9_9SPHI</name>
<evidence type="ECO:0000259" key="5">
    <source>
        <dbReference type="Pfam" id="PF07715"/>
    </source>
</evidence>
<dbReference type="GO" id="GO:0009279">
    <property type="term" value="C:cell outer membrane"/>
    <property type="evidence" value="ECO:0007669"/>
    <property type="project" value="UniProtKB-SubCell"/>
</dbReference>
<dbReference type="Gene3D" id="2.170.130.10">
    <property type="entry name" value="TonB-dependent receptor, plug domain"/>
    <property type="match status" value="1"/>
</dbReference>
<keyword evidence="8" id="KW-1185">Reference proteome</keyword>
<evidence type="ECO:0000313" key="8">
    <source>
        <dbReference type="Proteomes" id="UP000601055"/>
    </source>
</evidence>
<dbReference type="InterPro" id="IPR008969">
    <property type="entry name" value="CarboxyPept-like_regulatory"/>
</dbReference>
<dbReference type="Gene3D" id="2.40.170.20">
    <property type="entry name" value="TonB-dependent receptor, beta-barrel domain"/>
    <property type="match status" value="1"/>
</dbReference>
<protein>
    <submittedName>
        <fullName evidence="7">Outer membrane beta-barrel protein</fullName>
    </submittedName>
</protein>
<keyword evidence="4" id="KW-0732">Signal</keyword>
<dbReference type="Pfam" id="PF13715">
    <property type="entry name" value="CarbopepD_reg_2"/>
    <property type="match status" value="1"/>
</dbReference>
<feature type="domain" description="Outer membrane protein beta-barrel" evidence="6">
    <location>
        <begin position="583"/>
        <end position="919"/>
    </location>
</feature>
<dbReference type="InterPro" id="IPR041700">
    <property type="entry name" value="OMP_b-brl_3"/>
</dbReference>
<dbReference type="InterPro" id="IPR037066">
    <property type="entry name" value="Plug_dom_sf"/>
</dbReference>
<keyword evidence="2" id="KW-0472">Membrane</keyword>
<comment type="subcellular location">
    <subcellularLocation>
        <location evidence="1">Cell outer membrane</location>
    </subcellularLocation>
</comment>
<dbReference type="PANTHER" id="PTHR40980:SF5">
    <property type="entry name" value="TONB-DEPENDENT RECEPTOR"/>
    <property type="match status" value="1"/>
</dbReference>
<keyword evidence="3" id="KW-0998">Cell outer membrane</keyword>
<sequence>MKSQLTLKKALLTLLFVVIGATVFAQGTGKISGTVSDKKTGETLIGVSVKIAGTTRGVGTDVDGKYIFPSLAEGKYVIEISYVGYSTKKITDVEVKNNTTTSLNVIMEEAGSQTLNQVVITASFKQESVNSLYAKQKNSAVISDGVSSDQIKKSPDKNTSDVLKRISGATIQDNKFVVIRGLSDRYNTATLDGATLPSTEPNRKAFSFDIVPSNLVDNIIVSKTATPDLPADFAGGAIQIVTKDIPDQNFFSVGIGEGYNTASTFKDFKSGARNATDYLGFDNGNKALPASFPSTSKIVNRALTQTQGIAAMKSLPQDFNIYSSSALPTQNLLLSLGRVKNFKGGNKFGALLSLTYRNSQTINNDVIRDYVDVDYRDNVYKFSTNIGAIANFAYSYGKSKITFKNIYNRTYDDNFLSRTGLNSSIGGGADVKFFAFDLMQKALLKSTLEGTHPLGEKAKINWSLSYSNILNDQPDQKKVSYYRNRSDIGSPDYVYFANVTTLGKENTRLYSTLNEDNYSAAANYTLPLKMFGQTSIFKTGLSSLYRNRTFGARFLGLQLNTAASDANLIRQRPLNTLFGRDVLSNGSYNLDEIPGDADSYTANSMTNAGYLMLDNKLGAKSRLVWGVRVEQFHVALDAKVKTPQTSVDQNYVDILPSVNYTYSLTPKINLRASYYRTLARPEFRELSSGSFYDYELLAQQQGDPSLKEAKIDNADVRFEFYPQAGQVISVSAFYKKFHNAIESFNSDVNSSRTITYMNTDNVNVYGVEFELRKTLDFIAETDFLKKTTFYTNLSFIKSKVETNNVGITLLEPSRPMVGQAPYVINAGLQHSFLNDKLSFNALYNRVGRKLNIAGGRLFHGVWENPRDAVDLQLALKVLKTKGELKFNAGDILNQRTTFYFDNDQDKKYSVANGDYTLSSYKPGANYSLSFTYTF</sequence>
<dbReference type="Pfam" id="PF14905">
    <property type="entry name" value="OMP_b-brl_3"/>
    <property type="match status" value="1"/>
</dbReference>
<dbReference type="PANTHER" id="PTHR40980">
    <property type="entry name" value="PLUG DOMAIN-CONTAINING PROTEIN"/>
    <property type="match status" value="1"/>
</dbReference>
<proteinExistence type="predicted"/>
<dbReference type="SUPFAM" id="SSF49464">
    <property type="entry name" value="Carboxypeptidase regulatory domain-like"/>
    <property type="match status" value="1"/>
</dbReference>
<evidence type="ECO:0000256" key="1">
    <source>
        <dbReference type="ARBA" id="ARBA00004442"/>
    </source>
</evidence>
<evidence type="ECO:0000256" key="3">
    <source>
        <dbReference type="ARBA" id="ARBA00023237"/>
    </source>
</evidence>
<feature type="signal peptide" evidence="4">
    <location>
        <begin position="1"/>
        <end position="25"/>
    </location>
</feature>
<dbReference type="Pfam" id="PF07715">
    <property type="entry name" value="Plug"/>
    <property type="match status" value="1"/>
</dbReference>
<comment type="caution">
    <text evidence="7">The sequence shown here is derived from an EMBL/GenBank/DDBJ whole genome shotgun (WGS) entry which is preliminary data.</text>
</comment>
<evidence type="ECO:0000259" key="6">
    <source>
        <dbReference type="Pfam" id="PF14905"/>
    </source>
</evidence>
<reference evidence="7" key="1">
    <citation type="submission" date="2019-11" db="EMBL/GenBank/DDBJ databases">
        <title>Description of Pedobacter sp. LMG 31464T.</title>
        <authorList>
            <person name="Carlier A."/>
            <person name="Qi S."/>
            <person name="Vandamme P."/>
        </authorList>
    </citation>
    <scope>NUCLEOTIDE SEQUENCE</scope>
    <source>
        <strain evidence="7">LMG 31464</strain>
    </source>
</reference>
<dbReference type="SUPFAM" id="SSF56935">
    <property type="entry name" value="Porins"/>
    <property type="match status" value="1"/>
</dbReference>
<dbReference type="Proteomes" id="UP000601055">
    <property type="component" value="Unassembled WGS sequence"/>
</dbReference>
<dbReference type="EMBL" id="WNXD01000002">
    <property type="protein sequence ID" value="MBB2147136.1"/>
    <property type="molecule type" value="Genomic_DNA"/>
</dbReference>
<evidence type="ECO:0000256" key="2">
    <source>
        <dbReference type="ARBA" id="ARBA00023136"/>
    </source>
</evidence>
<feature type="chain" id="PRO_5036896313" evidence="4">
    <location>
        <begin position="26"/>
        <end position="934"/>
    </location>
</feature>